<dbReference type="AlphaFoldDB" id="A0AAD3THL5"/>
<dbReference type="EMBL" id="BSYO01000037">
    <property type="protein sequence ID" value="GMH30063.1"/>
    <property type="molecule type" value="Genomic_DNA"/>
</dbReference>
<evidence type="ECO:0000313" key="1">
    <source>
        <dbReference type="EMBL" id="GMH30063.1"/>
    </source>
</evidence>
<proteinExistence type="predicted"/>
<protein>
    <submittedName>
        <fullName evidence="1">Uncharacterized protein</fullName>
    </submittedName>
</protein>
<sequence length="76" mass="8064">MLVAGLLAYSSRHSNNLLHGEAGFDSLSPARFGAIQSKLQCEEKGMEQPTASVELRVEALLGSIDEGDKSSIEADS</sequence>
<dbReference type="Proteomes" id="UP001279734">
    <property type="component" value="Unassembled WGS sequence"/>
</dbReference>
<name>A0AAD3THL5_NEPGR</name>
<keyword evidence="2" id="KW-1185">Reference proteome</keyword>
<evidence type="ECO:0000313" key="2">
    <source>
        <dbReference type="Proteomes" id="UP001279734"/>
    </source>
</evidence>
<organism evidence="1 2">
    <name type="scientific">Nepenthes gracilis</name>
    <name type="common">Slender pitcher plant</name>
    <dbReference type="NCBI Taxonomy" id="150966"/>
    <lineage>
        <taxon>Eukaryota</taxon>
        <taxon>Viridiplantae</taxon>
        <taxon>Streptophyta</taxon>
        <taxon>Embryophyta</taxon>
        <taxon>Tracheophyta</taxon>
        <taxon>Spermatophyta</taxon>
        <taxon>Magnoliopsida</taxon>
        <taxon>eudicotyledons</taxon>
        <taxon>Gunneridae</taxon>
        <taxon>Pentapetalae</taxon>
        <taxon>Caryophyllales</taxon>
        <taxon>Nepenthaceae</taxon>
        <taxon>Nepenthes</taxon>
    </lineage>
</organism>
<reference evidence="1" key="1">
    <citation type="submission" date="2023-05" db="EMBL/GenBank/DDBJ databases">
        <title>Nepenthes gracilis genome sequencing.</title>
        <authorList>
            <person name="Fukushima K."/>
        </authorList>
    </citation>
    <scope>NUCLEOTIDE SEQUENCE</scope>
    <source>
        <strain evidence="1">SING2019-196</strain>
    </source>
</reference>
<gene>
    <name evidence="1" type="ORF">Nepgr_031906</name>
</gene>
<comment type="caution">
    <text evidence="1">The sequence shown here is derived from an EMBL/GenBank/DDBJ whole genome shotgun (WGS) entry which is preliminary data.</text>
</comment>
<accession>A0AAD3THL5</accession>